<dbReference type="RefSeq" id="WP_186867303.1">
    <property type="nucleotide sequence ID" value="NZ_JACOPH010000009.1"/>
</dbReference>
<gene>
    <name evidence="1" type="ORF">H8S17_10735</name>
</gene>
<keyword evidence="2" id="KW-1185">Reference proteome</keyword>
<dbReference type="InterPro" id="IPR010181">
    <property type="entry name" value="CGCAxxGCC_motif"/>
</dbReference>
<dbReference type="AlphaFoldDB" id="A0A923RTG8"/>
<dbReference type="Proteomes" id="UP000606720">
    <property type="component" value="Unassembled WGS sequence"/>
</dbReference>
<comment type="caution">
    <text evidence="1">The sequence shown here is derived from an EMBL/GenBank/DDBJ whole genome shotgun (WGS) entry which is preliminary data.</text>
</comment>
<proteinExistence type="predicted"/>
<dbReference type="EMBL" id="JACOPH010000009">
    <property type="protein sequence ID" value="MBC5714667.1"/>
    <property type="molecule type" value="Genomic_DNA"/>
</dbReference>
<evidence type="ECO:0000313" key="2">
    <source>
        <dbReference type="Proteomes" id="UP000606720"/>
    </source>
</evidence>
<organism evidence="1 2">
    <name type="scientific">Roseburia zhanii</name>
    <dbReference type="NCBI Taxonomy" id="2763064"/>
    <lineage>
        <taxon>Bacteria</taxon>
        <taxon>Bacillati</taxon>
        <taxon>Bacillota</taxon>
        <taxon>Clostridia</taxon>
        <taxon>Lachnospirales</taxon>
        <taxon>Lachnospiraceae</taxon>
        <taxon>Roseburia</taxon>
    </lineage>
</organism>
<dbReference type="NCBIfam" id="TIGR01909">
    <property type="entry name" value="C_GCAxxG_C_C"/>
    <property type="match status" value="1"/>
</dbReference>
<dbReference type="Pfam" id="PF09719">
    <property type="entry name" value="C_GCAxxG_C_C"/>
    <property type="match status" value="1"/>
</dbReference>
<accession>A0A923RTG8</accession>
<sequence>MDLTEKNCVEKALAYHKKGYNCSQAVACTFCGLMGLDESIVFQMMEGFGFGVSDSYGTCGAVTGMAAVAGKLLSTAHLDTPDSKQNTYAKVRELNNTFRQKNGSTICRDLKGMDTGEVLRSCDGCIEDAVRILCKEFLK</sequence>
<name>A0A923RTG8_9FIRM</name>
<evidence type="ECO:0000313" key="1">
    <source>
        <dbReference type="EMBL" id="MBC5714667.1"/>
    </source>
</evidence>
<protein>
    <submittedName>
        <fullName evidence="1">C_GCAxxG_C_C family protein</fullName>
    </submittedName>
</protein>
<reference evidence="1" key="1">
    <citation type="submission" date="2020-08" db="EMBL/GenBank/DDBJ databases">
        <title>Genome public.</title>
        <authorList>
            <person name="Liu C."/>
            <person name="Sun Q."/>
        </authorList>
    </citation>
    <scope>NUCLEOTIDE SEQUENCE</scope>
    <source>
        <strain evidence="1">BX1005</strain>
    </source>
</reference>